<evidence type="ECO:0000256" key="8">
    <source>
        <dbReference type="ARBA" id="ARBA00024203"/>
    </source>
</evidence>
<accession>A0A1I7Z1P5</accession>
<dbReference type="PANTHER" id="PTHR15858">
    <property type="entry name" value="IMMEDIATE EARLY RESPONSE 3-INTERACTING PROTEIN 1"/>
    <property type="match status" value="1"/>
</dbReference>
<name>A0A1I7Z1P5_9BILA</name>
<evidence type="ECO:0000256" key="3">
    <source>
        <dbReference type="ARBA" id="ARBA00022448"/>
    </source>
</evidence>
<proteinExistence type="inferred from homology"/>
<protein>
    <recommendedName>
        <fullName evidence="2">Immediate early response 3-interacting protein 1</fullName>
    </recommendedName>
</protein>
<evidence type="ECO:0000256" key="9">
    <source>
        <dbReference type="ARBA" id="ARBA00045999"/>
    </source>
</evidence>
<keyword evidence="5" id="KW-0653">Protein transport</keyword>
<organism evidence="11 12">
    <name type="scientific">Steinernema glaseri</name>
    <dbReference type="NCBI Taxonomy" id="37863"/>
    <lineage>
        <taxon>Eukaryota</taxon>
        <taxon>Metazoa</taxon>
        <taxon>Ecdysozoa</taxon>
        <taxon>Nematoda</taxon>
        <taxon>Chromadorea</taxon>
        <taxon>Rhabditida</taxon>
        <taxon>Tylenchina</taxon>
        <taxon>Panagrolaimomorpha</taxon>
        <taxon>Strongyloidoidea</taxon>
        <taxon>Steinernematidae</taxon>
        <taxon>Steinernema</taxon>
    </lineage>
</organism>
<dbReference type="GO" id="GO:0015031">
    <property type="term" value="P:protein transport"/>
    <property type="evidence" value="ECO:0007669"/>
    <property type="project" value="UniProtKB-KW"/>
</dbReference>
<evidence type="ECO:0000313" key="11">
    <source>
        <dbReference type="Proteomes" id="UP000095287"/>
    </source>
</evidence>
<reference evidence="12" key="1">
    <citation type="submission" date="2016-11" db="UniProtKB">
        <authorList>
            <consortium name="WormBaseParasite"/>
        </authorList>
    </citation>
    <scope>IDENTIFICATION</scope>
</reference>
<feature type="chain" id="PRO_5009312844" description="Immediate early response 3-interacting protein 1" evidence="10">
    <location>
        <begin position="20"/>
        <end position="80"/>
    </location>
</feature>
<dbReference type="GO" id="GO:0006888">
    <property type="term" value="P:endoplasmic reticulum to Golgi vesicle-mediated transport"/>
    <property type="evidence" value="ECO:0007669"/>
    <property type="project" value="TreeGrafter"/>
</dbReference>
<dbReference type="PANTHER" id="PTHR15858:SF0">
    <property type="entry name" value="IMMEDIATE EARLY RESPONSE 3-INTERACTING PROTEIN 1"/>
    <property type="match status" value="1"/>
</dbReference>
<comment type="subcellular location">
    <subcellularLocation>
        <location evidence="1">Membrane</location>
    </subcellularLocation>
</comment>
<keyword evidence="6" id="KW-1133">Transmembrane helix</keyword>
<feature type="signal peptide" evidence="10">
    <location>
        <begin position="1"/>
        <end position="19"/>
    </location>
</feature>
<evidence type="ECO:0000256" key="6">
    <source>
        <dbReference type="ARBA" id="ARBA00022989"/>
    </source>
</evidence>
<dbReference type="GO" id="GO:0005789">
    <property type="term" value="C:endoplasmic reticulum membrane"/>
    <property type="evidence" value="ECO:0007669"/>
    <property type="project" value="TreeGrafter"/>
</dbReference>
<keyword evidence="3" id="KW-0813">Transport</keyword>
<dbReference type="AlphaFoldDB" id="A0A1I7Z1P5"/>
<dbReference type="Proteomes" id="UP000095287">
    <property type="component" value="Unplaced"/>
</dbReference>
<evidence type="ECO:0000256" key="4">
    <source>
        <dbReference type="ARBA" id="ARBA00022692"/>
    </source>
</evidence>
<evidence type="ECO:0000256" key="2">
    <source>
        <dbReference type="ARBA" id="ARBA00016434"/>
    </source>
</evidence>
<evidence type="ECO:0000256" key="10">
    <source>
        <dbReference type="SAM" id="SignalP"/>
    </source>
</evidence>
<dbReference type="Pfam" id="PF08571">
    <property type="entry name" value="Yos1"/>
    <property type="match status" value="1"/>
</dbReference>
<dbReference type="GO" id="GO:0030134">
    <property type="term" value="C:COPII-coated ER to Golgi transport vesicle"/>
    <property type="evidence" value="ECO:0007669"/>
    <property type="project" value="TreeGrafter"/>
</dbReference>
<keyword evidence="10" id="KW-0732">Signal</keyword>
<evidence type="ECO:0000313" key="12">
    <source>
        <dbReference type="WBParaSite" id="L893_g21920.t1"/>
    </source>
</evidence>
<keyword evidence="7" id="KW-0472">Membrane</keyword>
<dbReference type="GO" id="GO:0000139">
    <property type="term" value="C:Golgi membrane"/>
    <property type="evidence" value="ECO:0007669"/>
    <property type="project" value="TreeGrafter"/>
</dbReference>
<keyword evidence="4" id="KW-0812">Transmembrane</keyword>
<comment type="function">
    <text evidence="9">Regulator of endoplasmic reticulum secretion that acts as a key determinant of brain size. Required for secretion of extracellular matrix proteins. Required for correct brain development by depositing sufficient extracellular matrix proteins for tissue integrity and the proliferation of neural progenitors. Acts as a regulator of the unfolded protein response (UPR).</text>
</comment>
<keyword evidence="11" id="KW-1185">Reference proteome</keyword>
<dbReference type="InterPro" id="IPR013880">
    <property type="entry name" value="Yos1"/>
</dbReference>
<evidence type="ECO:0000256" key="7">
    <source>
        <dbReference type="ARBA" id="ARBA00023136"/>
    </source>
</evidence>
<sequence length="80" mass="8961">MLSFYGLLEASLLVVNGLAIVNRERVLNKIVKNSQYSSFDNQESSVKMQLVNLVIAVQTVMRTRHGIGSSDESRLQYPGF</sequence>
<comment type="similarity">
    <text evidence="8">Belongs to the YOS1 family.</text>
</comment>
<dbReference type="WBParaSite" id="L893_g21920.t1">
    <property type="protein sequence ID" value="L893_g21920.t1"/>
    <property type="gene ID" value="L893_g21920"/>
</dbReference>
<evidence type="ECO:0000256" key="1">
    <source>
        <dbReference type="ARBA" id="ARBA00004370"/>
    </source>
</evidence>
<evidence type="ECO:0000256" key="5">
    <source>
        <dbReference type="ARBA" id="ARBA00022927"/>
    </source>
</evidence>